<comment type="caution">
    <text evidence="5">The sequence shown here is derived from an EMBL/GenBank/DDBJ whole genome shotgun (WGS) entry which is preliminary data.</text>
</comment>
<dbReference type="GO" id="GO:0005829">
    <property type="term" value="C:cytosol"/>
    <property type="evidence" value="ECO:0007669"/>
    <property type="project" value="TreeGrafter"/>
</dbReference>
<dbReference type="eggNOG" id="COG1396">
    <property type="taxonomic scope" value="Bacteria"/>
</dbReference>
<sequence>MTNDIRSKRLALGQAIRYYREEKKLSQEDLALAADMDRSYVGRVERGEKSVSLDKIWQLCIALGITPVELFTLALGIENKWER</sequence>
<dbReference type="InterPro" id="IPR001387">
    <property type="entry name" value="Cro/C1-type_HTH"/>
</dbReference>
<dbReference type="EMBL" id="ADCX01000003">
    <property type="protein sequence ID" value="EFG26899.1"/>
    <property type="molecule type" value="Genomic_DNA"/>
</dbReference>
<keyword evidence="3" id="KW-0804">Transcription</keyword>
<name>W5IJ77_SCAIO</name>
<dbReference type="PANTHER" id="PTHR46797">
    <property type="entry name" value="HTH-TYPE TRANSCRIPTIONAL REGULATOR"/>
    <property type="match status" value="1"/>
</dbReference>
<dbReference type="Pfam" id="PF01381">
    <property type="entry name" value="HTH_3"/>
    <property type="match status" value="1"/>
</dbReference>
<keyword evidence="2" id="KW-0238">DNA-binding</keyword>
<keyword evidence="1" id="KW-0805">Transcription regulation</keyword>
<dbReference type="SUPFAM" id="SSF47413">
    <property type="entry name" value="lambda repressor-like DNA-binding domains"/>
    <property type="match status" value="1"/>
</dbReference>
<dbReference type="AlphaFoldDB" id="W5IJ77"/>
<dbReference type="InterPro" id="IPR050807">
    <property type="entry name" value="TransReg_Diox_bact_type"/>
</dbReference>
<dbReference type="PROSITE" id="PS50943">
    <property type="entry name" value="HTH_CROC1"/>
    <property type="match status" value="1"/>
</dbReference>
<dbReference type="SMART" id="SM00530">
    <property type="entry name" value="HTH_XRE"/>
    <property type="match status" value="1"/>
</dbReference>
<dbReference type="RefSeq" id="WP_006292889.1">
    <property type="nucleotide sequence ID" value="NZ_GG770225.1"/>
</dbReference>
<gene>
    <name evidence="5" type="ORF">HMPREF9020_00528</name>
</gene>
<dbReference type="GO" id="GO:0003700">
    <property type="term" value="F:DNA-binding transcription factor activity"/>
    <property type="evidence" value="ECO:0007669"/>
    <property type="project" value="TreeGrafter"/>
</dbReference>
<dbReference type="InterPro" id="IPR010982">
    <property type="entry name" value="Lambda_DNA-bd_dom_sf"/>
</dbReference>
<reference evidence="5 6" key="1">
    <citation type="submission" date="2012-01" db="EMBL/GenBank/DDBJ databases">
        <title>The Genome Sequence of Scardovia inopinata F0304.</title>
        <authorList>
            <consortium name="The Broad Institute Genome Sequencing Platform"/>
            <person name="Ward D."/>
            <person name="Earl A."/>
            <person name="Feldgarden M."/>
            <person name="Gevers D."/>
            <person name="Young S."/>
            <person name="Zeng Q."/>
            <person name="Koehrsen M."/>
            <person name="Alvarado L."/>
            <person name="Berlin A.M."/>
            <person name="Borenstein D."/>
            <person name="Chapman S.B."/>
            <person name="Chen Z."/>
            <person name="Engels R."/>
            <person name="Freedman E."/>
            <person name="Gellesch M."/>
            <person name="Goldberg J."/>
            <person name="Griggs A."/>
            <person name="Gujja S."/>
            <person name="Heilman E.R."/>
            <person name="Heiman D.I."/>
            <person name="Hepburn T.A."/>
            <person name="Howarth C."/>
            <person name="Jen D."/>
            <person name="Larson L."/>
            <person name="Mehta T."/>
            <person name="Park D."/>
            <person name="Pearson M."/>
            <person name="Richards J."/>
            <person name="Roberts A."/>
            <person name="Saif S."/>
            <person name="Shea T.D."/>
            <person name="Shenoy N."/>
            <person name="Sisk P."/>
            <person name="Stolte C."/>
            <person name="Sykes S.N."/>
            <person name="Walk T."/>
            <person name="White J."/>
            <person name="Yandava C."/>
            <person name="Izard J."/>
            <person name="Baranova O.V."/>
            <person name="Blanton J.M."/>
            <person name="Tanner A.C."/>
            <person name="Dewhirst F."/>
            <person name="Haas B."/>
            <person name="Nusbaum C."/>
            <person name="Birren B."/>
        </authorList>
    </citation>
    <scope>NUCLEOTIDE SEQUENCE [LARGE SCALE GENOMIC DNA]</scope>
    <source>
        <strain evidence="5 6">F0304</strain>
    </source>
</reference>
<evidence type="ECO:0000256" key="3">
    <source>
        <dbReference type="ARBA" id="ARBA00023163"/>
    </source>
</evidence>
<organism evidence="5 6">
    <name type="scientific">Scardovia inopinata F0304</name>
    <dbReference type="NCBI Taxonomy" id="641146"/>
    <lineage>
        <taxon>Bacteria</taxon>
        <taxon>Bacillati</taxon>
        <taxon>Actinomycetota</taxon>
        <taxon>Actinomycetes</taxon>
        <taxon>Bifidobacteriales</taxon>
        <taxon>Bifidobacteriaceae</taxon>
        <taxon>Scardovia</taxon>
    </lineage>
</organism>
<dbReference type="PANTHER" id="PTHR46797:SF23">
    <property type="entry name" value="HTH-TYPE TRANSCRIPTIONAL REGULATOR SUTR"/>
    <property type="match status" value="1"/>
</dbReference>
<feature type="domain" description="HTH cro/C1-type" evidence="4">
    <location>
        <begin position="16"/>
        <end position="70"/>
    </location>
</feature>
<dbReference type="HOGENOM" id="CLU_066192_29_4_11"/>
<evidence type="ECO:0000313" key="6">
    <source>
        <dbReference type="Proteomes" id="UP000005777"/>
    </source>
</evidence>
<accession>W5IJ77</accession>
<evidence type="ECO:0000313" key="5">
    <source>
        <dbReference type="EMBL" id="EFG26899.1"/>
    </source>
</evidence>
<keyword evidence="6" id="KW-1185">Reference proteome</keyword>
<evidence type="ECO:0000256" key="1">
    <source>
        <dbReference type="ARBA" id="ARBA00023015"/>
    </source>
</evidence>
<evidence type="ECO:0000256" key="2">
    <source>
        <dbReference type="ARBA" id="ARBA00023125"/>
    </source>
</evidence>
<evidence type="ECO:0000259" key="4">
    <source>
        <dbReference type="PROSITE" id="PS50943"/>
    </source>
</evidence>
<dbReference type="CDD" id="cd00093">
    <property type="entry name" value="HTH_XRE"/>
    <property type="match status" value="1"/>
</dbReference>
<protein>
    <recommendedName>
        <fullName evidence="4">HTH cro/C1-type domain-containing protein</fullName>
    </recommendedName>
</protein>
<dbReference type="GO" id="GO:0003677">
    <property type="term" value="F:DNA binding"/>
    <property type="evidence" value="ECO:0007669"/>
    <property type="project" value="UniProtKB-KW"/>
</dbReference>
<dbReference type="Proteomes" id="UP000005777">
    <property type="component" value="Unassembled WGS sequence"/>
</dbReference>
<proteinExistence type="predicted"/>
<dbReference type="Gene3D" id="1.10.260.40">
    <property type="entry name" value="lambda repressor-like DNA-binding domains"/>
    <property type="match status" value="1"/>
</dbReference>